<dbReference type="FunFam" id="3.40.50.2300:FF:000024">
    <property type="entry name" value="Vomeronasal 2, receptor 73"/>
    <property type="match status" value="1"/>
</dbReference>
<evidence type="ECO:0000256" key="22">
    <source>
        <dbReference type="PROSITE-ProRule" id="PRU00059"/>
    </source>
</evidence>
<evidence type="ECO:0000256" key="3">
    <source>
        <dbReference type="ARBA" id="ARBA00022475"/>
    </source>
</evidence>
<keyword evidence="7 23" id="KW-0479">Metal-binding</keyword>
<dbReference type="GO" id="GO:0005886">
    <property type="term" value="C:plasma membrane"/>
    <property type="evidence" value="ECO:0007669"/>
    <property type="project" value="UniProtKB-SubCell"/>
</dbReference>
<dbReference type="SMART" id="SM00042">
    <property type="entry name" value="CUB"/>
    <property type="match status" value="2"/>
</dbReference>
<dbReference type="GO" id="GO:0004222">
    <property type="term" value="F:metalloendopeptidase activity"/>
    <property type="evidence" value="ECO:0007669"/>
    <property type="project" value="UniProtKB-UniRule"/>
</dbReference>
<dbReference type="Gene3D" id="2.10.50.30">
    <property type="entry name" value="GPCR, family 3, nine cysteines domain"/>
    <property type="match status" value="1"/>
</dbReference>
<keyword evidence="17 29" id="KW-0675">Receptor</keyword>
<comment type="caution">
    <text evidence="22">Lacks conserved residue(s) required for the propagation of feature annotation.</text>
</comment>
<keyword evidence="8 25" id="KW-0732">Signal</keyword>
<keyword evidence="13" id="KW-0297">G-protein coupled receptor</keyword>
<dbReference type="CDD" id="cd15283">
    <property type="entry name" value="7tmC_V2R_pheromone"/>
    <property type="match status" value="1"/>
</dbReference>
<evidence type="ECO:0000259" key="28">
    <source>
        <dbReference type="PROSITE" id="PS51864"/>
    </source>
</evidence>
<dbReference type="Pfam" id="PF01400">
    <property type="entry name" value="Astacin"/>
    <property type="match status" value="1"/>
</dbReference>
<comment type="cofactor">
    <cofactor evidence="23">
        <name>Zn(2+)</name>
        <dbReference type="ChEBI" id="CHEBI:29105"/>
    </cofactor>
    <text evidence="23">Binds 1 zinc ion per subunit.</text>
</comment>
<evidence type="ECO:0000259" key="26">
    <source>
        <dbReference type="PROSITE" id="PS01180"/>
    </source>
</evidence>
<evidence type="ECO:0000256" key="11">
    <source>
        <dbReference type="ARBA" id="ARBA00022833"/>
    </source>
</evidence>
<dbReference type="Proteomes" id="UP001295444">
    <property type="component" value="Chromosome 13"/>
</dbReference>
<keyword evidence="12 24" id="KW-1133">Transmembrane helix</keyword>
<evidence type="ECO:0000256" key="19">
    <source>
        <dbReference type="ARBA" id="ARBA00023224"/>
    </source>
</evidence>
<dbReference type="EMBL" id="OW240924">
    <property type="protein sequence ID" value="CAH2326741.1"/>
    <property type="molecule type" value="Genomic_DNA"/>
</dbReference>
<evidence type="ECO:0000256" key="4">
    <source>
        <dbReference type="ARBA" id="ARBA00022490"/>
    </source>
</evidence>
<evidence type="ECO:0000256" key="25">
    <source>
        <dbReference type="SAM" id="SignalP"/>
    </source>
</evidence>
<feature type="transmembrane region" description="Helical" evidence="24">
    <location>
        <begin position="1154"/>
        <end position="1178"/>
    </location>
</feature>
<keyword evidence="14 23" id="KW-0482">Metalloprotease</keyword>
<dbReference type="InterPro" id="IPR024079">
    <property type="entry name" value="MetalloPept_cat_dom_sf"/>
</dbReference>
<accession>A0AAD1WXL5</accession>
<evidence type="ECO:0000259" key="27">
    <source>
        <dbReference type="PROSITE" id="PS50259"/>
    </source>
</evidence>
<evidence type="ECO:0000256" key="14">
    <source>
        <dbReference type="ARBA" id="ARBA00023049"/>
    </source>
</evidence>
<dbReference type="InterPro" id="IPR001828">
    <property type="entry name" value="ANF_lig-bd_rcpt"/>
</dbReference>
<evidence type="ECO:0000256" key="9">
    <source>
        <dbReference type="ARBA" id="ARBA00022737"/>
    </source>
</evidence>
<evidence type="ECO:0000256" key="23">
    <source>
        <dbReference type="PROSITE-ProRule" id="PRU01211"/>
    </source>
</evidence>
<dbReference type="InterPro" id="IPR011500">
    <property type="entry name" value="GPCR_3_9-Cys_dom"/>
</dbReference>
<dbReference type="FunFam" id="3.40.50.2300:FF:000728">
    <property type="entry name" value="Uncharacterized protein"/>
    <property type="match status" value="1"/>
</dbReference>
<evidence type="ECO:0000256" key="2">
    <source>
        <dbReference type="ARBA" id="ARBA00007242"/>
    </source>
</evidence>
<comment type="subcellular location">
    <subcellularLocation>
        <location evidence="1">Cell membrane</location>
        <topology evidence="1">Multi-pass membrane protein</topology>
    </subcellularLocation>
    <subcellularLocation>
        <location evidence="20">Cytoplasmic vesicle</location>
        <location evidence="20">Secretory vesicle</location>
        <location evidence="20">Cortical granule</location>
    </subcellularLocation>
</comment>
<evidence type="ECO:0000256" key="15">
    <source>
        <dbReference type="ARBA" id="ARBA00023136"/>
    </source>
</evidence>
<protein>
    <recommendedName>
        <fullName evidence="21">Astacin-like metalloendopeptidase</fullName>
    </recommendedName>
</protein>
<keyword evidence="5 23" id="KW-0645">Protease</keyword>
<evidence type="ECO:0000256" key="5">
    <source>
        <dbReference type="ARBA" id="ARBA00022670"/>
    </source>
</evidence>
<feature type="domain" description="CUB" evidence="26">
    <location>
        <begin position="251"/>
        <end position="371"/>
    </location>
</feature>
<feature type="domain" description="Peptidase M12A" evidence="28">
    <location>
        <begin position="53"/>
        <end position="249"/>
    </location>
</feature>
<dbReference type="Gene3D" id="2.60.120.290">
    <property type="entry name" value="Spermadhesin, CUB domain"/>
    <property type="match status" value="2"/>
</dbReference>
<feature type="chain" id="PRO_5041934595" description="Astacin-like metalloendopeptidase" evidence="25">
    <location>
        <begin position="18"/>
        <end position="1353"/>
    </location>
</feature>
<dbReference type="InterPro" id="IPR000337">
    <property type="entry name" value="GPCR_3"/>
</dbReference>
<dbReference type="PRINTS" id="PR01535">
    <property type="entry name" value="VOMERONASL2R"/>
</dbReference>
<dbReference type="FunFam" id="3.40.390.10:FF:000040">
    <property type="entry name" value="Metalloendopeptidase"/>
    <property type="match status" value="1"/>
</dbReference>
<dbReference type="PRINTS" id="PR00248">
    <property type="entry name" value="GPCRMGR"/>
</dbReference>
<keyword evidence="30" id="KW-1185">Reference proteome</keyword>
<dbReference type="Pfam" id="PF01094">
    <property type="entry name" value="ANF_receptor"/>
    <property type="match status" value="1"/>
</dbReference>
<dbReference type="InterPro" id="IPR004073">
    <property type="entry name" value="GPCR_3_vmron_rcpt_2"/>
</dbReference>
<dbReference type="PROSITE" id="PS01180">
    <property type="entry name" value="CUB"/>
    <property type="match status" value="2"/>
</dbReference>
<feature type="disulfide bond" evidence="23">
    <location>
        <begin position="57"/>
        <end position="60"/>
    </location>
</feature>
<dbReference type="PROSITE" id="PS50259">
    <property type="entry name" value="G_PROTEIN_RECEP_F3_4"/>
    <property type="match status" value="1"/>
</dbReference>
<dbReference type="PANTHER" id="PTHR24061:SF543">
    <property type="entry name" value="VOMERONASAL TYPE-2 RECEPTOR 26"/>
    <property type="match status" value="1"/>
</dbReference>
<feature type="signal peptide" evidence="25">
    <location>
        <begin position="1"/>
        <end position="17"/>
    </location>
</feature>
<dbReference type="CDD" id="cd00041">
    <property type="entry name" value="CUB"/>
    <property type="match status" value="2"/>
</dbReference>
<evidence type="ECO:0000256" key="7">
    <source>
        <dbReference type="ARBA" id="ARBA00022723"/>
    </source>
</evidence>
<dbReference type="Gene3D" id="3.40.390.10">
    <property type="entry name" value="Collagenase (Catalytic Domain)"/>
    <property type="match status" value="1"/>
</dbReference>
<dbReference type="InterPro" id="IPR001506">
    <property type="entry name" value="Peptidase_M12A"/>
</dbReference>
<name>A0AAD1WXL5_PELCU</name>
<sequence length="1353" mass="152623">MGIYIILLLCVIGPVLNVPLPPNLQIMFPNLKTLDSKIPTIEGDILIHPSGRSAINCASCLWPKSANGAVIVPYNLSSSYNTQQVSLFNSSMQEFHTLTCIRFVPQTTEKDFLNIVATGDCSSFIGKVGGGQVVNLAASGCMSKGTIQHELEHNLGFYHEHSRSDRDDYITIMTEYISPGIHQFICLSTNNLGLEYDYGSVMHYPRYAFSNSSGNNTIVPKPDPSVPIGQRYGLSPLDVSKINRLYQCDVCATLLNTIKGTLTSANYPSAYPQNSRCVWLIRIQSGKDTEVIYKKSRSTFNAFDVQSSPGCVSDYIKIYDGPSKTSPLLLDRSCGSGVVPLLMSSASQMLIEFVSDGSLSATGFKATYTSDSGLQCGAIFYALANNFTTPNFPYNYPPNMNCIWKIIAPAGYKIKLTLKNLVLEDAFANSCSYDSLSIYNGLDTSLGPSQILCGIISSRTVYSAGNSMTLQFSSDQSNQFKGFQASYVFVWEKRWRRLKPNRDRTTGFRHSIGLKIREAWCRASCLLKDYAWSYTKCKPNNLKINIRNYQNLLSFVFAITEINRNKWMLPNITLGFHIVDSCFVEEKAVMGMFTILSGNLLPVPNYRYRHVSALAGFVEGISSKVSLLLARLFTVYRIPQISYSSLDPVLSDKIQFPSFYRTVPNDNVQLQAIVKLIKYFGWSWIGLLVSDNESGLEASQMLQKGLLRSGVCVSFLEFIPYRDGLKETTQTQIVNVLRISSVNVIILYGDRDYMLTLQLILYQFSIPEKVWIISSQWDVAAGLDFHFLSFKPFNGSLAFTLHSTDIHNFEPFLLNMNPDLYPNDIFLKDVWWEIFLCVWRAKNTSRNGCTGTEHLYNSSYPYFSSDISVYSYSIYSAVYVLANALHILFSQNNVQLVNKRTPIVGKMHRNIQSKQQAIQLCIGRKSSYTRSHVHKYLKYINFTNHASGHILFDDHRDMLYSRFDVLNWIVYPNQTMNAIKVGTFDQLNLSEDLLINRSLVRWNSLFNQTPLSECSETCFPGYRKSPRNRQPSCCYDCIPCPEGEISNQTNMEKCFKCPKEKWPNMKKDTCFFKLITYLSYEEPLGKSMAVTSSLLAAITYCIVIIFMRNQNTPIVRANNQHLSYILLVSLKMCFLCIFLFIGHPHKVICILRQAVFGVAFSISVSSILAKTVIVVLAFNATKPGSKLQSWIKSMISNAIVVICTLVQISVCIVWLVVSPPFPYNNMADDIGKIIAECKEGSAVGFYSVLGYNGFLALVSFFVAFLARDLPDMFNEARFITFSMLVFLSVWISFIPAYLSTKGKYVVVVEIFAILASSTGIIVCIFIPKCYVILFRPERNKSFVLMNRHKKDRI</sequence>
<dbReference type="SUPFAM" id="SSF53822">
    <property type="entry name" value="Periplasmic binding protein-like I"/>
    <property type="match status" value="1"/>
</dbReference>
<evidence type="ECO:0000256" key="6">
    <source>
        <dbReference type="ARBA" id="ARBA00022692"/>
    </source>
</evidence>
<dbReference type="GO" id="GO:0060473">
    <property type="term" value="C:cortical granule"/>
    <property type="evidence" value="ECO:0007669"/>
    <property type="project" value="UniProtKB-SubCell"/>
</dbReference>
<reference evidence="29" key="1">
    <citation type="submission" date="2022-03" db="EMBL/GenBank/DDBJ databases">
        <authorList>
            <person name="Alioto T."/>
            <person name="Alioto T."/>
            <person name="Gomez Garrido J."/>
        </authorList>
    </citation>
    <scope>NUCLEOTIDE SEQUENCE</scope>
</reference>
<dbReference type="InterPro" id="IPR028082">
    <property type="entry name" value="Peripla_BP_I"/>
</dbReference>
<evidence type="ECO:0000256" key="1">
    <source>
        <dbReference type="ARBA" id="ARBA00004651"/>
    </source>
</evidence>
<dbReference type="GO" id="GO:0004930">
    <property type="term" value="F:G protein-coupled receptor activity"/>
    <property type="evidence" value="ECO:0007669"/>
    <property type="project" value="UniProtKB-KW"/>
</dbReference>
<dbReference type="Pfam" id="PF07562">
    <property type="entry name" value="NCD3G"/>
    <property type="match status" value="1"/>
</dbReference>
<dbReference type="InterPro" id="IPR006026">
    <property type="entry name" value="Peptidase_Metallo"/>
</dbReference>
<dbReference type="InterPro" id="IPR017978">
    <property type="entry name" value="GPCR_3_C"/>
</dbReference>
<dbReference type="GO" id="GO:0006508">
    <property type="term" value="P:proteolysis"/>
    <property type="evidence" value="ECO:0007669"/>
    <property type="project" value="UniProtKB-KW"/>
</dbReference>
<evidence type="ECO:0000256" key="20">
    <source>
        <dbReference type="ARBA" id="ARBA00037865"/>
    </source>
</evidence>
<evidence type="ECO:0000256" key="16">
    <source>
        <dbReference type="ARBA" id="ARBA00023157"/>
    </source>
</evidence>
<evidence type="ECO:0000256" key="24">
    <source>
        <dbReference type="SAM" id="Phobius"/>
    </source>
</evidence>
<dbReference type="InterPro" id="IPR038550">
    <property type="entry name" value="GPCR_3_9-Cys_sf"/>
</dbReference>
<keyword evidence="15 24" id="KW-0472">Membrane</keyword>
<feature type="transmembrane region" description="Helical" evidence="24">
    <location>
        <begin position="1121"/>
        <end position="1142"/>
    </location>
</feature>
<evidence type="ECO:0000256" key="18">
    <source>
        <dbReference type="ARBA" id="ARBA00023180"/>
    </source>
</evidence>
<evidence type="ECO:0000256" key="17">
    <source>
        <dbReference type="ARBA" id="ARBA00023170"/>
    </source>
</evidence>
<evidence type="ECO:0000313" key="29">
    <source>
        <dbReference type="EMBL" id="CAH2326741.1"/>
    </source>
</evidence>
<feature type="binding site" evidence="23">
    <location>
        <position position="149"/>
    </location>
    <ligand>
        <name>Zn(2+)</name>
        <dbReference type="ChEBI" id="CHEBI:29105"/>
        <note>catalytic</note>
    </ligand>
</feature>
<dbReference type="Gene3D" id="3.40.50.2300">
    <property type="match status" value="2"/>
</dbReference>
<evidence type="ECO:0000256" key="13">
    <source>
        <dbReference type="ARBA" id="ARBA00023040"/>
    </source>
</evidence>
<feature type="active site" evidence="23">
    <location>
        <position position="150"/>
    </location>
</feature>
<dbReference type="SUPFAM" id="SSF49854">
    <property type="entry name" value="Spermadhesin, CUB domain"/>
    <property type="match status" value="2"/>
</dbReference>
<feature type="domain" description="G-protein coupled receptors family 3 profile" evidence="27">
    <location>
        <begin position="1084"/>
        <end position="1339"/>
    </location>
</feature>
<dbReference type="InterPro" id="IPR035914">
    <property type="entry name" value="Sperma_CUB_dom_sf"/>
</dbReference>
<keyword evidence="19" id="KW-0807">Transducer</keyword>
<keyword evidence="6 24" id="KW-0812">Transmembrane</keyword>
<dbReference type="PROSITE" id="PS51864">
    <property type="entry name" value="ASTACIN"/>
    <property type="match status" value="1"/>
</dbReference>
<evidence type="ECO:0000313" key="30">
    <source>
        <dbReference type="Proteomes" id="UP001295444"/>
    </source>
</evidence>
<feature type="transmembrane region" description="Helical" evidence="24">
    <location>
        <begin position="1088"/>
        <end position="1109"/>
    </location>
</feature>
<keyword evidence="18" id="KW-0325">Glycoprotein</keyword>
<keyword evidence="3" id="KW-1003">Cell membrane</keyword>
<dbReference type="Pfam" id="PF00003">
    <property type="entry name" value="7tm_3"/>
    <property type="match status" value="1"/>
</dbReference>
<feature type="binding site" evidence="23">
    <location>
        <position position="159"/>
    </location>
    <ligand>
        <name>Zn(2+)</name>
        <dbReference type="ChEBI" id="CHEBI:29105"/>
        <note>catalytic</note>
    </ligand>
</feature>
<evidence type="ECO:0000256" key="10">
    <source>
        <dbReference type="ARBA" id="ARBA00022801"/>
    </source>
</evidence>
<keyword evidence="11 23" id="KW-0862">Zinc</keyword>
<organism evidence="29 30">
    <name type="scientific">Pelobates cultripes</name>
    <name type="common">Western spadefoot toad</name>
    <dbReference type="NCBI Taxonomy" id="61616"/>
    <lineage>
        <taxon>Eukaryota</taxon>
        <taxon>Metazoa</taxon>
        <taxon>Chordata</taxon>
        <taxon>Craniata</taxon>
        <taxon>Vertebrata</taxon>
        <taxon>Euteleostomi</taxon>
        <taxon>Amphibia</taxon>
        <taxon>Batrachia</taxon>
        <taxon>Anura</taxon>
        <taxon>Pelobatoidea</taxon>
        <taxon>Pelobatidae</taxon>
        <taxon>Pelobates</taxon>
    </lineage>
</organism>
<dbReference type="SUPFAM" id="SSF55486">
    <property type="entry name" value="Metalloproteases ('zincins'), catalytic domain"/>
    <property type="match status" value="1"/>
</dbReference>
<keyword evidence="16 23" id="KW-1015">Disulfide bond</keyword>
<proteinExistence type="inferred from homology"/>
<dbReference type="FunFam" id="2.60.120.290:FF:000005">
    <property type="entry name" value="Procollagen C-endopeptidase enhancer 1"/>
    <property type="match status" value="1"/>
</dbReference>
<gene>
    <name evidence="29" type="ORF">PECUL_23A026482</name>
</gene>
<feature type="binding site" evidence="23">
    <location>
        <position position="153"/>
    </location>
    <ligand>
        <name>Zn(2+)</name>
        <dbReference type="ChEBI" id="CHEBI:29105"/>
        <note>catalytic</note>
    </ligand>
</feature>
<keyword evidence="4" id="KW-0963">Cytoplasm</keyword>
<dbReference type="InterPro" id="IPR000859">
    <property type="entry name" value="CUB_dom"/>
</dbReference>
<dbReference type="PANTHER" id="PTHR24061">
    <property type="entry name" value="CALCIUM-SENSING RECEPTOR-RELATED"/>
    <property type="match status" value="1"/>
</dbReference>
<feature type="transmembrane region" description="Helical" evidence="24">
    <location>
        <begin position="1198"/>
        <end position="1217"/>
    </location>
</feature>
<dbReference type="GO" id="GO:0008270">
    <property type="term" value="F:zinc ion binding"/>
    <property type="evidence" value="ECO:0007669"/>
    <property type="project" value="UniProtKB-UniRule"/>
</dbReference>
<feature type="transmembrane region" description="Helical" evidence="24">
    <location>
        <begin position="1248"/>
        <end position="1266"/>
    </location>
</feature>
<dbReference type="SMART" id="SM00235">
    <property type="entry name" value="ZnMc"/>
    <property type="match status" value="1"/>
</dbReference>
<dbReference type="Pfam" id="PF00431">
    <property type="entry name" value="CUB"/>
    <property type="match status" value="2"/>
</dbReference>
<dbReference type="InterPro" id="IPR000068">
    <property type="entry name" value="GPCR_3_Ca_sens_rcpt-rel"/>
</dbReference>
<keyword evidence="9" id="KW-0677">Repeat</keyword>
<feature type="transmembrane region" description="Helical" evidence="24">
    <location>
        <begin position="1310"/>
        <end position="1333"/>
    </location>
</feature>
<dbReference type="FunFam" id="2.10.50.30:FF:000002">
    <property type="entry name" value="Vomeronasal 2 receptor, h1"/>
    <property type="match status" value="1"/>
</dbReference>
<evidence type="ECO:0000256" key="8">
    <source>
        <dbReference type="ARBA" id="ARBA00022729"/>
    </source>
</evidence>
<comment type="similarity">
    <text evidence="2">Belongs to the G-protein coupled receptor 3 family.</text>
</comment>
<dbReference type="FunFam" id="2.60.120.290:FF:000013">
    <property type="entry name" value="Membrane frizzled-related protein"/>
    <property type="match status" value="1"/>
</dbReference>
<evidence type="ECO:0000256" key="21">
    <source>
        <dbReference type="ARBA" id="ARBA00068597"/>
    </source>
</evidence>
<feature type="domain" description="CUB" evidence="26">
    <location>
        <begin position="376"/>
        <end position="490"/>
    </location>
</feature>
<keyword evidence="10 23" id="KW-0378">Hydrolase</keyword>
<evidence type="ECO:0000256" key="12">
    <source>
        <dbReference type="ARBA" id="ARBA00022989"/>
    </source>
</evidence>
<feature type="transmembrane region" description="Helical" evidence="24">
    <location>
        <begin position="1278"/>
        <end position="1298"/>
    </location>
</feature>